<keyword evidence="5" id="KW-0677">Repeat</keyword>
<comment type="catalytic activity">
    <reaction evidence="9 10">
        <text>a CDP-1,2-diacyl-sn-glycerol + sn-glycerol 3-phosphate = a 1,2-diacyl-sn-glycero-3-phospho-(1'-sn-glycero-3'-phosphate) + CMP + H(+)</text>
        <dbReference type="Rhea" id="RHEA:12593"/>
        <dbReference type="ChEBI" id="CHEBI:15378"/>
        <dbReference type="ChEBI" id="CHEBI:57597"/>
        <dbReference type="ChEBI" id="CHEBI:58332"/>
        <dbReference type="ChEBI" id="CHEBI:60110"/>
        <dbReference type="ChEBI" id="CHEBI:60377"/>
        <dbReference type="EC" id="2.7.8.5"/>
    </reaction>
</comment>
<evidence type="ECO:0000256" key="4">
    <source>
        <dbReference type="ARBA" id="ARBA00022679"/>
    </source>
</evidence>
<accession>A0AAV9GDZ1</accession>
<evidence type="ECO:0000256" key="10">
    <source>
        <dbReference type="RuleBase" id="RU365024"/>
    </source>
</evidence>
<comment type="function">
    <text evidence="10">Functions in the biosynthesis of the anionic phospholipids phosphatidylglycerol and cardiolipin.</text>
</comment>
<dbReference type="SUPFAM" id="SSF56024">
    <property type="entry name" value="Phospholipase D/nuclease"/>
    <property type="match status" value="2"/>
</dbReference>
<organism evidence="12 13">
    <name type="scientific">Podospora aff. communis PSN243</name>
    <dbReference type="NCBI Taxonomy" id="3040156"/>
    <lineage>
        <taxon>Eukaryota</taxon>
        <taxon>Fungi</taxon>
        <taxon>Dikarya</taxon>
        <taxon>Ascomycota</taxon>
        <taxon>Pezizomycotina</taxon>
        <taxon>Sordariomycetes</taxon>
        <taxon>Sordariomycetidae</taxon>
        <taxon>Sordariales</taxon>
        <taxon>Podosporaceae</taxon>
        <taxon>Podospora</taxon>
    </lineage>
</organism>
<dbReference type="Gene3D" id="3.30.870.10">
    <property type="entry name" value="Endonuclease Chain A"/>
    <property type="match status" value="2"/>
</dbReference>
<sequence length="504" mass="56686">MEASRFLRLIDDSLPRFEVASSKIDILNHPSEFLDALLAGVASARSRIFLCSLYIGTDVPVLVSALRTALRTQPNLTLCVLLDRLRCTRPGPESDGTTRTTARMLLPLLREFGPERVVLRFYHTPSFRGLWKWLVPSRLNEGFGLQHIKLCGFDDQVIVTGANLSSEYFTNRQDRYYRFSDSPSLVQYLDALATTLGGFSYSMIQTFDAQEPTFDWPNTNYTLLPLEQSDETTIREAAHRHLMPVIWNCKTREKGTRGKTTADTVVYPLAQFTPLLGRLGTHDSHRSTHEWAVTHLLGFILAHCATWTLSTPYLALTPGLRRWLTGNQIRPTSRPQTGTVIAAAPEAMSFYGAKGLARYIPRAFSEEFRKLQRLIDLNAPSTTPSLLQWRRGIAHAKNGWTFHAKGWWIGGVCDEKDDLSMTSIGSSNYGERSLNLDLELDLLIVTRDPELKRRIHGEERKILKYGQSVGRAGQGKRGKSPGHMLEGVVVWVLMLVIGLMGLSI</sequence>
<keyword evidence="3 10" id="KW-0444">Lipid biosynthesis</keyword>
<dbReference type="GO" id="GO:0005739">
    <property type="term" value="C:mitochondrion"/>
    <property type="evidence" value="ECO:0007669"/>
    <property type="project" value="UniProtKB-SubCell"/>
</dbReference>
<feature type="domain" description="PLD phosphodiesterase" evidence="11">
    <location>
        <begin position="398"/>
        <end position="433"/>
    </location>
</feature>
<dbReference type="GO" id="GO:0008444">
    <property type="term" value="F:CDP-diacylglycerol-glycerol-3-phosphate 3-phosphatidyltransferase activity"/>
    <property type="evidence" value="ECO:0007669"/>
    <property type="project" value="UniProtKB-EC"/>
</dbReference>
<evidence type="ECO:0000256" key="2">
    <source>
        <dbReference type="ARBA" id="ARBA00010682"/>
    </source>
</evidence>
<name>A0AAV9GDZ1_9PEZI</name>
<dbReference type="GO" id="GO:0032049">
    <property type="term" value="P:cardiolipin biosynthetic process"/>
    <property type="evidence" value="ECO:0007669"/>
    <property type="project" value="InterPro"/>
</dbReference>
<evidence type="ECO:0000259" key="11">
    <source>
        <dbReference type="SMART" id="SM00155"/>
    </source>
</evidence>
<dbReference type="EC" id="2.7.8.5" evidence="10"/>
<keyword evidence="10" id="KW-0067">ATP-binding</keyword>
<dbReference type="PANTHER" id="PTHR12586">
    <property type="entry name" value="CDP-DIACYLGLYCEROL--SERINE O-PHOSPHATIDYLTRANSFERASE"/>
    <property type="match status" value="1"/>
</dbReference>
<keyword evidence="13" id="KW-1185">Reference proteome</keyword>
<dbReference type="PIRSF" id="PIRSF000850">
    <property type="entry name" value="Phospholipase_D_PSS"/>
    <property type="match status" value="1"/>
</dbReference>
<reference evidence="12" key="1">
    <citation type="journal article" date="2023" name="Mol. Phylogenet. Evol.">
        <title>Genome-scale phylogeny and comparative genomics of the fungal order Sordariales.</title>
        <authorList>
            <person name="Hensen N."/>
            <person name="Bonometti L."/>
            <person name="Westerberg I."/>
            <person name="Brannstrom I.O."/>
            <person name="Guillou S."/>
            <person name="Cros-Aarteil S."/>
            <person name="Calhoun S."/>
            <person name="Haridas S."/>
            <person name="Kuo A."/>
            <person name="Mondo S."/>
            <person name="Pangilinan J."/>
            <person name="Riley R."/>
            <person name="LaButti K."/>
            <person name="Andreopoulos B."/>
            <person name="Lipzen A."/>
            <person name="Chen C."/>
            <person name="Yan M."/>
            <person name="Daum C."/>
            <person name="Ng V."/>
            <person name="Clum A."/>
            <person name="Steindorff A."/>
            <person name="Ohm R.A."/>
            <person name="Martin F."/>
            <person name="Silar P."/>
            <person name="Natvig D.O."/>
            <person name="Lalanne C."/>
            <person name="Gautier V."/>
            <person name="Ament-Velasquez S.L."/>
            <person name="Kruys A."/>
            <person name="Hutchinson M.I."/>
            <person name="Powell A.J."/>
            <person name="Barry K."/>
            <person name="Miller A.N."/>
            <person name="Grigoriev I.V."/>
            <person name="Debuchy R."/>
            <person name="Gladieux P."/>
            <person name="Hiltunen Thoren M."/>
            <person name="Johannesson H."/>
        </authorList>
    </citation>
    <scope>NUCLEOTIDE SEQUENCE</scope>
    <source>
        <strain evidence="12">PSN243</strain>
    </source>
</reference>
<dbReference type="PANTHER" id="PTHR12586:SF1">
    <property type="entry name" value="CDP-DIACYLGLYCEROL--GLYCEROL-3-PHOSPHATE 3-PHOSPHATIDYLTRANSFERASE, MITOCHONDRIAL"/>
    <property type="match status" value="1"/>
</dbReference>
<keyword evidence="4 10" id="KW-0808">Transferase</keyword>
<comment type="pathway">
    <text evidence="1 10">Phospholipid metabolism; phosphatidylglycerol biosynthesis; phosphatidylglycerol from CDP-diacylglycerol: step 1/2.</text>
</comment>
<evidence type="ECO:0000256" key="1">
    <source>
        <dbReference type="ARBA" id="ARBA00005042"/>
    </source>
</evidence>
<dbReference type="CDD" id="cd09135">
    <property type="entry name" value="PLDc_PGS1_euk_1"/>
    <property type="match status" value="1"/>
</dbReference>
<keyword evidence="10" id="KW-0496">Mitochondrion</keyword>
<keyword evidence="7 10" id="KW-0594">Phospholipid biosynthesis</keyword>
<dbReference type="EMBL" id="MU865957">
    <property type="protein sequence ID" value="KAK4446372.1"/>
    <property type="molecule type" value="Genomic_DNA"/>
</dbReference>
<comment type="caution">
    <text evidence="12">The sequence shown here is derived from an EMBL/GenBank/DDBJ whole genome shotgun (WGS) entry which is preliminary data.</text>
</comment>
<evidence type="ECO:0000313" key="13">
    <source>
        <dbReference type="Proteomes" id="UP001321760"/>
    </source>
</evidence>
<keyword evidence="8 10" id="KW-1208">Phospholipid metabolism</keyword>
<dbReference type="AlphaFoldDB" id="A0AAV9GDZ1"/>
<dbReference type="Proteomes" id="UP001321760">
    <property type="component" value="Unassembled WGS sequence"/>
</dbReference>
<evidence type="ECO:0000256" key="7">
    <source>
        <dbReference type="ARBA" id="ARBA00023209"/>
    </source>
</evidence>
<dbReference type="GO" id="GO:0005524">
    <property type="term" value="F:ATP binding"/>
    <property type="evidence" value="ECO:0007669"/>
    <property type="project" value="UniProtKB-KW"/>
</dbReference>
<evidence type="ECO:0000256" key="6">
    <source>
        <dbReference type="ARBA" id="ARBA00023098"/>
    </source>
</evidence>
<evidence type="ECO:0000256" key="5">
    <source>
        <dbReference type="ARBA" id="ARBA00022737"/>
    </source>
</evidence>
<dbReference type="InterPro" id="IPR001736">
    <property type="entry name" value="PLipase_D/transphosphatidylase"/>
</dbReference>
<dbReference type="InterPro" id="IPR016270">
    <property type="entry name" value="PGS1"/>
</dbReference>
<evidence type="ECO:0000256" key="9">
    <source>
        <dbReference type="ARBA" id="ARBA00048586"/>
    </source>
</evidence>
<dbReference type="SMART" id="SM00155">
    <property type="entry name" value="PLDc"/>
    <property type="match status" value="2"/>
</dbReference>
<gene>
    <name evidence="12" type="ORF">QBC34DRAFT_411591</name>
</gene>
<reference evidence="12" key="2">
    <citation type="submission" date="2023-05" db="EMBL/GenBank/DDBJ databases">
        <authorList>
            <consortium name="Lawrence Berkeley National Laboratory"/>
            <person name="Steindorff A."/>
            <person name="Hensen N."/>
            <person name="Bonometti L."/>
            <person name="Westerberg I."/>
            <person name="Brannstrom I.O."/>
            <person name="Guillou S."/>
            <person name="Cros-Aarteil S."/>
            <person name="Calhoun S."/>
            <person name="Haridas S."/>
            <person name="Kuo A."/>
            <person name="Mondo S."/>
            <person name="Pangilinan J."/>
            <person name="Riley R."/>
            <person name="Labutti K."/>
            <person name="Andreopoulos B."/>
            <person name="Lipzen A."/>
            <person name="Chen C."/>
            <person name="Yanf M."/>
            <person name="Daum C."/>
            <person name="Ng V."/>
            <person name="Clum A."/>
            <person name="Ohm R."/>
            <person name="Martin F."/>
            <person name="Silar P."/>
            <person name="Natvig D."/>
            <person name="Lalanne C."/>
            <person name="Gautier V."/>
            <person name="Ament-Velasquez S.L."/>
            <person name="Kruys A."/>
            <person name="Hutchinson M.I."/>
            <person name="Powell A.J."/>
            <person name="Barry K."/>
            <person name="Miller A.N."/>
            <person name="Grigoriev I.V."/>
            <person name="Debuchy R."/>
            <person name="Gladieux P."/>
            <person name="Thoren M.H."/>
            <person name="Johannesson H."/>
        </authorList>
    </citation>
    <scope>NUCLEOTIDE SEQUENCE</scope>
    <source>
        <strain evidence="12">PSN243</strain>
    </source>
</reference>
<protein>
    <recommendedName>
        <fullName evidence="10">CDP-diacylglycerol--glycerol-3-phosphate 3-phosphatidyltransferase</fullName>
        <ecNumber evidence="10">2.7.8.5</ecNumber>
    </recommendedName>
</protein>
<feature type="domain" description="PLD phosphodiesterase" evidence="11">
    <location>
        <begin position="142"/>
        <end position="168"/>
    </location>
</feature>
<comment type="subcellular location">
    <subcellularLocation>
        <location evidence="10">Mitochondrion</location>
    </subcellularLocation>
</comment>
<keyword evidence="6 10" id="KW-0443">Lipid metabolism</keyword>
<comment type="similarity">
    <text evidence="2 10">Belongs to the CDP-alcohol phosphatidyltransferase class-II family.</text>
</comment>
<proteinExistence type="inferred from homology"/>
<keyword evidence="10" id="KW-0547">Nucleotide-binding</keyword>
<evidence type="ECO:0000313" key="12">
    <source>
        <dbReference type="EMBL" id="KAK4446372.1"/>
    </source>
</evidence>
<evidence type="ECO:0000256" key="3">
    <source>
        <dbReference type="ARBA" id="ARBA00022516"/>
    </source>
</evidence>
<evidence type="ECO:0000256" key="8">
    <source>
        <dbReference type="ARBA" id="ARBA00023264"/>
    </source>
</evidence>